<dbReference type="GO" id="GO:0051537">
    <property type="term" value="F:2 iron, 2 sulfur cluster binding"/>
    <property type="evidence" value="ECO:0007669"/>
    <property type="project" value="UniProtKB-KW"/>
</dbReference>
<dbReference type="EMBL" id="FO082276">
    <property type="protein sequence ID" value="CCO15747.1"/>
    <property type="molecule type" value="Genomic_DNA"/>
</dbReference>
<dbReference type="STRING" id="41875.K8ECI9"/>
<dbReference type="KEGG" id="bpg:Bathy03g04010"/>
<dbReference type="Pfam" id="PF00355">
    <property type="entry name" value="Rieske"/>
    <property type="match status" value="1"/>
</dbReference>
<reference evidence="6 7" key="1">
    <citation type="submission" date="2011-10" db="EMBL/GenBank/DDBJ databases">
        <authorList>
            <person name="Genoscope - CEA"/>
        </authorList>
    </citation>
    <scope>NUCLEOTIDE SEQUENCE [LARGE SCALE GENOMIC DNA]</scope>
    <source>
        <strain evidence="6 7">RCC 1105</strain>
    </source>
</reference>
<dbReference type="PROSITE" id="PS51296">
    <property type="entry name" value="RIESKE"/>
    <property type="match status" value="1"/>
</dbReference>
<dbReference type="AlphaFoldDB" id="K8ECI9"/>
<dbReference type="GO" id="GO:0046872">
    <property type="term" value="F:metal ion binding"/>
    <property type="evidence" value="ECO:0007669"/>
    <property type="project" value="UniProtKB-KW"/>
</dbReference>
<evidence type="ECO:0000256" key="2">
    <source>
        <dbReference type="ARBA" id="ARBA00022723"/>
    </source>
</evidence>
<accession>K8ECI9</accession>
<dbReference type="SUPFAM" id="SSF50022">
    <property type="entry name" value="ISP domain"/>
    <property type="match status" value="1"/>
</dbReference>
<organism evidence="6 7">
    <name type="scientific">Bathycoccus prasinos</name>
    <dbReference type="NCBI Taxonomy" id="41875"/>
    <lineage>
        <taxon>Eukaryota</taxon>
        <taxon>Viridiplantae</taxon>
        <taxon>Chlorophyta</taxon>
        <taxon>Mamiellophyceae</taxon>
        <taxon>Mamiellales</taxon>
        <taxon>Bathycoccaceae</taxon>
        <taxon>Bathycoccus</taxon>
    </lineage>
</organism>
<evidence type="ECO:0000313" key="7">
    <source>
        <dbReference type="Proteomes" id="UP000198341"/>
    </source>
</evidence>
<keyword evidence="4" id="KW-0411">Iron-sulfur</keyword>
<evidence type="ECO:0000259" key="5">
    <source>
        <dbReference type="PROSITE" id="PS51296"/>
    </source>
</evidence>
<dbReference type="InterPro" id="IPR036922">
    <property type="entry name" value="Rieske_2Fe-2S_sf"/>
</dbReference>
<sequence length="180" mass="19387">MFASKAQHLRGSATIKSANSRRSFKVSAVSVNTGIKKTDLKDGKFVFESDTKGRILIQEFMGELYAINNKCPHLGLPLQGKTPLLSATCTKNGGVVCSVHGSGALFCISFSIHILLIKHHLIILIKTTEFDLKTGANVGEWCPKVPTLPVIGKPMAGEPKPAEVYPVSVDENSGEIVLEL</sequence>
<evidence type="ECO:0000256" key="4">
    <source>
        <dbReference type="ARBA" id="ARBA00023014"/>
    </source>
</evidence>
<keyword evidence="3" id="KW-0408">Iron</keyword>
<keyword evidence="2" id="KW-0479">Metal-binding</keyword>
<dbReference type="OrthoDB" id="423598at2759"/>
<name>K8ECI9_9CHLO</name>
<keyword evidence="7" id="KW-1185">Reference proteome</keyword>
<feature type="domain" description="Rieske" evidence="5">
    <location>
        <begin position="32"/>
        <end position="102"/>
    </location>
</feature>
<gene>
    <name evidence="6" type="ORF">Bathy03g04010</name>
</gene>
<evidence type="ECO:0000256" key="1">
    <source>
        <dbReference type="ARBA" id="ARBA00022714"/>
    </source>
</evidence>
<dbReference type="RefSeq" id="XP_007514310.1">
    <property type="nucleotide sequence ID" value="XM_007514248.1"/>
</dbReference>
<dbReference type="Proteomes" id="UP000198341">
    <property type="component" value="Chromosome 3"/>
</dbReference>
<evidence type="ECO:0000256" key="3">
    <source>
        <dbReference type="ARBA" id="ARBA00023004"/>
    </source>
</evidence>
<dbReference type="Gene3D" id="2.102.10.10">
    <property type="entry name" value="Rieske [2Fe-2S] iron-sulphur domain"/>
    <property type="match status" value="1"/>
</dbReference>
<protein>
    <submittedName>
        <fullName evidence="6">Ferredoxin component (ISS)</fullName>
    </submittedName>
</protein>
<dbReference type="GeneID" id="19016938"/>
<keyword evidence="1" id="KW-0001">2Fe-2S</keyword>
<proteinExistence type="predicted"/>
<evidence type="ECO:0000313" key="6">
    <source>
        <dbReference type="EMBL" id="CCO15747.1"/>
    </source>
</evidence>
<dbReference type="InterPro" id="IPR017941">
    <property type="entry name" value="Rieske_2Fe-2S"/>
</dbReference>